<sequence length="2320" mass="236826">MEAGNLADGTPTTGTPDASGSFSATDVENDPLVWSVVGTPDTTYGVFSINPATGAWTYVLDNSLPATQALNEGDEIPLTYTVQVSDGQGGTETREVVITVNGTNDSPVAVADVNTVTEAGVLDGGNSATVGVPTAEGDVLANDSDVDDGETDTLQVSGVNFGAVVGSVGVALSGTYGSLVLAADGTYVYTLDNDNTDTQALGQGQTATEIFTYTVTDVNGATHASTLTITVQGTNDQPVITSDASDATGFVVEAGTGVVGTDTASGTVTASDVDTGASLEWSVADTDGIYGTIVIDPVTGEWTYTLDNSRAETQALNNDENVIDEFTAIVTDEHGATRQQIIRINVVGSNDDLIGTNAAANVVLLEDTSATGTLQDYVYDVDDIIELISFQIDADGDGAPETYTSGNYVWGDDIELTDSDGVALGTLTIDSDGSYVFTPAPNYSGAVPTMTYTMAEATGGSATPVTQTITFEITPVADAPDLDPDKTVDVREDTAQPLNLTAPAITDLGTGVANGDYPERLGEITLTFDGAGAAGATLVTGSTVLTPVGGVVTIVLTDVGHATTVPAEDVANGIYYLTSAQYEALEVVPPAESGMNFDITVEVTSYEVDASGAVATDGQGDPIPGATNTQLITVDVQAVTDGANLTINGGSSANLTGIEDQPITISGLLAALNDSDGNAGSDDDGSERFQYVVSGLPVGSIVTIDGVETTISAGVTSASSAFTTSHTPPVITITPPADLSGDIEGVTVTLNSLDTDEDSSGAIDVVGSSVTLNLYVTPVAGDIGASDLTTDEDMPVAFLSGVRVTDTIADGGSEVINSVTFEVPTGWVVTQPAASAGWAYNLVGNDAEIIFDNSLTQAQRETILGGFTIKPPAHSSADVTIDLSITSTDSNTVNGAQVNSGPVTVTRSVDITVDPVAERTDTDSDGVGGNDVTIMPGRTYAVPGSEDVWFALGATYTGASNTTGGFDLLAGWSNADSDEFIYAVLTPTLDPDTAGETETGTQFRYSTDGGATWVTQTYVGEPLWVPQPYLDTLQVMLPPDVSGTLTIGVQAGTVDYDDDADVATIPLDPPQESGDGVSVDVGGSATLSLIRFDPVADAVTMALNGRATGLEDTAIPLSIKTTSSDPSETFTVTISGIPVGATITYGVGPTAVTFTASAGNTSYEISDFSNTVPVSITPPLNSNGDFQLTVSAVSVDGSVQSAPVSRTIDVSVTGVADTATVTLPVIDFTTTEAVLDNGINRVSLDQLIDSVQSFDSDGSEAVTLRITGVPEEFSIVGAIMVTMGTGGDRVWVVSADNLANVSIVTPPNYSGTVNFKVAPVTTENDGDSRTGGLVDISFTVTPSPEATITPSATLVEDEVMSLNIAIVHQNGDNDEALGRIYISQDYALGADYTLYLGGVALDQAGLNTTVIGGETYFIVEAEQIGDLGAQGASNLDGDLGSLEFLYEVIDPSSDGSLTAVTELKPGSLALSATPVTDPIDVSINNIVMVSATGTVTDNSAGDDATPDTAVVTEQGALTVTMHVNSQDTDGSEHLVRILITGVPDGVTVTGASQVGANSWLLIYDAGDARTIGASGIDVPVEFIVGIGAGNGLSTISMTALVQDQGQSASTPAGIVTDSVEWTLDVALSDGGVYLPPAIDQWEYNNSAGTEDSAFVLGDVMDAAVSVADPGLAYSYTVSVTDLPPGSQVSGMILTNIGGVPTWTATVTVPAGGDSQAALDSLLAGISITPPQDSNDNNASFAFDARLMGSVVGGPSIEADERADMPVTPVTDEAVITVSAGDTDEGGTSVNATIAVYDPADGVHGQVFDGKLYVQVSTTNNDGGNVTDSSGQPIVLSTVSGVDGVPDGDYYVIDVGTAGGSVDLTYTVPDGVTLQPGAVTFTAYAQTQETGANNVASATAANSAVIEMVNNGVTVNSQIITGAEPLSADKSHAIELVGLSIALNDNDESESIHSILLAGVPVGFLLYVGSSAGDATPAAQASNAGGDGVTNTWVLSADGSMPAYVAILPAPNWSGTLDNLALVVESGEASLSGTRVDTVPLETLTVEAVANGVTIDPTLSFGREGQIISLNLNASMADAAAAKAAVADESTETTTLQITGLGEYAAFYVGDTLYNAFTYDTLTDTYTITGLSQDDLDDLGFVQAAAALTDMDTNTSGVQVTVNAFTVESSNGAQSEPLDIPKTLTIALSSAQGTTGNDRFIWDGEAINGRAGTDTVELRLGESLTRSDLVTYLRNVEALDLSTPGANRITGGLSISDVLSITGSNNGRLTIHGDDEDEVSLSNTDEWSTDGQVQNGYIIYTSTSTGVSVAIDEDIHVSYAA</sequence>
<dbReference type="InterPro" id="IPR013783">
    <property type="entry name" value="Ig-like_fold"/>
</dbReference>
<dbReference type="GO" id="GO:0007156">
    <property type="term" value="P:homophilic cell adhesion via plasma membrane adhesion molecules"/>
    <property type="evidence" value="ECO:0007669"/>
    <property type="project" value="InterPro"/>
</dbReference>
<dbReference type="Pfam" id="PF17803">
    <property type="entry name" value="Cadherin_4"/>
    <property type="match status" value="2"/>
</dbReference>
<dbReference type="NCBIfam" id="TIGR01965">
    <property type="entry name" value="VCBS_repeat"/>
    <property type="match status" value="3"/>
</dbReference>
<dbReference type="RefSeq" id="WP_128115293.1">
    <property type="nucleotide sequence ID" value="NZ_UAQM01000002.1"/>
</dbReference>
<dbReference type="Pfam" id="PF17963">
    <property type="entry name" value="Big_9"/>
    <property type="match status" value="1"/>
</dbReference>
<reference evidence="3 4" key="1">
    <citation type="submission" date="2018-06" db="EMBL/GenBank/DDBJ databases">
        <authorList>
            <consortium name="Pathogen Informatics"/>
            <person name="Doyle S."/>
        </authorList>
    </citation>
    <scope>NUCLEOTIDE SEQUENCE [LARGE SCALE GENOMIC DNA]</scope>
    <source>
        <strain evidence="3 4">NCTC11165</strain>
    </source>
</reference>
<organism evidence="3 4">
    <name type="scientific">Brevundimonas diminuta</name>
    <name type="common">Pseudomonas diminuta</name>
    <dbReference type="NCBI Taxonomy" id="293"/>
    <lineage>
        <taxon>Bacteria</taxon>
        <taxon>Pseudomonadati</taxon>
        <taxon>Pseudomonadota</taxon>
        <taxon>Alphaproteobacteria</taxon>
        <taxon>Caulobacterales</taxon>
        <taxon>Caulobacteraceae</taxon>
        <taxon>Brevundimonas</taxon>
    </lineage>
</organism>
<evidence type="ECO:0000313" key="4">
    <source>
        <dbReference type="Proteomes" id="UP000250358"/>
    </source>
</evidence>
<accession>A0A2X1AHD1</accession>
<evidence type="ECO:0000256" key="1">
    <source>
        <dbReference type="SAM" id="MobiDB-lite"/>
    </source>
</evidence>
<evidence type="ECO:0000259" key="2">
    <source>
        <dbReference type="PROSITE" id="PS50268"/>
    </source>
</evidence>
<protein>
    <submittedName>
        <fullName evidence="3">VCBS repeat</fullName>
    </submittedName>
</protein>
<feature type="region of interest" description="Disordered" evidence="1">
    <location>
        <begin position="1"/>
        <end position="26"/>
    </location>
</feature>
<dbReference type="InterPro" id="IPR040853">
    <property type="entry name" value="RapA2_cadherin-like"/>
</dbReference>
<evidence type="ECO:0000313" key="3">
    <source>
        <dbReference type="EMBL" id="SPU43080.1"/>
    </source>
</evidence>
<dbReference type="Proteomes" id="UP000250358">
    <property type="component" value="Unassembled WGS sequence"/>
</dbReference>
<proteinExistence type="predicted"/>
<dbReference type="Gene3D" id="2.60.40.10">
    <property type="entry name" value="Immunoglobulins"/>
    <property type="match status" value="3"/>
</dbReference>
<gene>
    <name evidence="3" type="ORF">NCTC11165_01023</name>
</gene>
<name>A0A2X1AHD1_BREDI</name>
<dbReference type="InterPro" id="IPR010221">
    <property type="entry name" value="VCBS_dom"/>
</dbReference>
<feature type="compositionally biased region" description="Polar residues" evidence="1">
    <location>
        <begin position="10"/>
        <end position="26"/>
    </location>
</feature>
<dbReference type="GO" id="GO:0005509">
    <property type="term" value="F:calcium ion binding"/>
    <property type="evidence" value="ECO:0007669"/>
    <property type="project" value="InterPro"/>
</dbReference>
<dbReference type="PROSITE" id="PS50268">
    <property type="entry name" value="CADHERIN_2"/>
    <property type="match status" value="1"/>
</dbReference>
<dbReference type="EMBL" id="UAQM01000002">
    <property type="protein sequence ID" value="SPU43080.1"/>
    <property type="molecule type" value="Genomic_DNA"/>
</dbReference>
<dbReference type="InterPro" id="IPR002126">
    <property type="entry name" value="Cadherin-like_dom"/>
</dbReference>
<feature type="domain" description="Cadherin" evidence="2">
    <location>
        <begin position="22"/>
        <end position="109"/>
    </location>
</feature>
<dbReference type="GO" id="GO:0016020">
    <property type="term" value="C:membrane"/>
    <property type="evidence" value="ECO:0007669"/>
    <property type="project" value="InterPro"/>
</dbReference>